<keyword evidence="1" id="KW-1133">Transmembrane helix</keyword>
<dbReference type="RefSeq" id="WP_122186547.1">
    <property type="nucleotide sequence ID" value="NZ_RFFH01000001.1"/>
</dbReference>
<accession>A0A3M2LFH7</accession>
<sequence length="137" mass="13862">MLQKNSHRPDAPWLGTALSLIGAGFITFVGVRYLVTPESMAAEFGLPAAPEGPAAGFLNVKGVRDIGTGAVILALLAARERRALGIATLAIALIPAGDMVTVLARRGSPGTAVGVHGVTAALVAATGGLLLRESRAK</sequence>
<evidence type="ECO:0000313" key="2">
    <source>
        <dbReference type="EMBL" id="RMI35570.1"/>
    </source>
</evidence>
<proteinExistence type="predicted"/>
<dbReference type="OrthoDB" id="119790at2"/>
<evidence type="ECO:0000256" key="1">
    <source>
        <dbReference type="SAM" id="Phobius"/>
    </source>
</evidence>
<name>A0A3M2LFH7_9NOCA</name>
<dbReference type="InterPro" id="IPR025363">
    <property type="entry name" value="DUF4267"/>
</dbReference>
<feature type="transmembrane region" description="Helical" evidence="1">
    <location>
        <begin position="55"/>
        <end position="76"/>
    </location>
</feature>
<dbReference type="Pfam" id="PF14087">
    <property type="entry name" value="DUF4267"/>
    <property type="match status" value="1"/>
</dbReference>
<protein>
    <submittedName>
        <fullName evidence="2">DUF4267 domain-containing protein</fullName>
    </submittedName>
</protein>
<keyword evidence="1" id="KW-0472">Membrane</keyword>
<comment type="caution">
    <text evidence="2">The sequence shown here is derived from an EMBL/GenBank/DDBJ whole genome shotgun (WGS) entry which is preliminary data.</text>
</comment>
<feature type="transmembrane region" description="Helical" evidence="1">
    <location>
        <begin position="110"/>
        <end position="131"/>
    </location>
</feature>
<reference evidence="2 3" key="1">
    <citation type="submission" date="2018-10" db="EMBL/GenBank/DDBJ databases">
        <title>Isolation from cow dung.</title>
        <authorList>
            <person name="Ling L."/>
        </authorList>
    </citation>
    <scope>NUCLEOTIDE SEQUENCE [LARGE SCALE GENOMIC DNA]</scope>
    <source>
        <strain evidence="2 3">NEAU-LL90</strain>
    </source>
</reference>
<feature type="transmembrane region" description="Helical" evidence="1">
    <location>
        <begin position="83"/>
        <end position="104"/>
    </location>
</feature>
<organism evidence="2 3">
    <name type="scientific">Nocardia stercoris</name>
    <dbReference type="NCBI Taxonomy" id="2483361"/>
    <lineage>
        <taxon>Bacteria</taxon>
        <taxon>Bacillati</taxon>
        <taxon>Actinomycetota</taxon>
        <taxon>Actinomycetes</taxon>
        <taxon>Mycobacteriales</taxon>
        <taxon>Nocardiaceae</taxon>
        <taxon>Nocardia</taxon>
    </lineage>
</organism>
<evidence type="ECO:0000313" key="3">
    <source>
        <dbReference type="Proteomes" id="UP000279275"/>
    </source>
</evidence>
<dbReference type="AlphaFoldDB" id="A0A3M2LFH7"/>
<keyword evidence="3" id="KW-1185">Reference proteome</keyword>
<dbReference type="EMBL" id="RFFH01000001">
    <property type="protein sequence ID" value="RMI35570.1"/>
    <property type="molecule type" value="Genomic_DNA"/>
</dbReference>
<gene>
    <name evidence="2" type="ORF">EBN03_04835</name>
</gene>
<dbReference type="Proteomes" id="UP000279275">
    <property type="component" value="Unassembled WGS sequence"/>
</dbReference>
<keyword evidence="1" id="KW-0812">Transmembrane</keyword>
<feature type="transmembrane region" description="Helical" evidence="1">
    <location>
        <begin position="12"/>
        <end position="35"/>
    </location>
</feature>